<dbReference type="AlphaFoldDB" id="A0A7S0RHY9"/>
<dbReference type="GO" id="GO:0005794">
    <property type="term" value="C:Golgi apparatus"/>
    <property type="evidence" value="ECO:0007669"/>
    <property type="project" value="TreeGrafter"/>
</dbReference>
<evidence type="ECO:0000256" key="1">
    <source>
        <dbReference type="ARBA" id="ARBA00004370"/>
    </source>
</evidence>
<dbReference type="InterPro" id="IPR015943">
    <property type="entry name" value="WD40/YVTN_repeat-like_dom_sf"/>
</dbReference>
<feature type="region of interest" description="Disordered" evidence="7">
    <location>
        <begin position="875"/>
        <end position="905"/>
    </location>
</feature>
<dbReference type="PANTHER" id="PTHR12106:SF27">
    <property type="entry name" value="SORTILIN-RELATED RECEPTOR"/>
    <property type="match status" value="1"/>
</dbReference>
<feature type="chain" id="PRO_5030505852" description="VPS10 domain-containing protein" evidence="9">
    <location>
        <begin position="20"/>
        <end position="905"/>
    </location>
</feature>
<evidence type="ECO:0000256" key="2">
    <source>
        <dbReference type="ARBA" id="ARBA00008251"/>
    </source>
</evidence>
<dbReference type="GO" id="GO:0016020">
    <property type="term" value="C:membrane"/>
    <property type="evidence" value="ECO:0007669"/>
    <property type="project" value="UniProtKB-SubCell"/>
</dbReference>
<sequence length="905" mass="98688">MALRLLLACIGLLIGMSNASRGLKDLPSCPDIRQLPQISPTVTKAPVVDLEWLQDNTDQHVLAITKKMGQDAGGVWYSSDGAKTWEEKTVLLNSTLQAGESLFVNAVFSSKSDPKNVVLLGNGLTYWTSNDFGATYTARQTPTKWKGMSIKSYKQHPHNEAWLLVLVKRPACRTMDHMQQECPFDLVLTRDLFSGNPNWTNLTANANSQVAGFVDFDWGSNLCPGSSAECSADMRVREETILATIYQHPGDYDQPWDPDVHFVMSNNWFSSFDTQVKCGNMFEIIGRTVYLAVANSCPVDPSGRARKDKPQYPQGITLYTSLDGGNTFTQACLPVALKQEGYELLQTHDGSGAIIIVDFLINNGYMDIPASSVYTAGPHHALFSLSLTDVYHADFGFGTDFARVEGLPGVYIANQMLPSDDSGAEGDYGYDLSDSTSMPLVETRITFNGGGAWQRIPAPSAFRHAFCDRCDGRECYLHLHGMSSWDSVALSVPAVYSNPSAPGIIMASGNTAAKGDGLDSNDGLCTWLSTDGGVSWVDVAVGAYIYEYADWGGLIVMATHPGTNDKPAEEVKFSWDYGRCWQSVPLSEALMVDNIRIEPDGQRPRVVVHGRRCRKGMSDKCFYGADDKRSGVAEGLMYLVDIQELLGAKPLPACLEADREQWYLPNASSPVPQARCVLGKQMYVQRRKPSSTCLNGAEYKRPQAVNQTCGCTVDADLECDYGWLRTTNECRALPRDRMPTCPVVDSGTYTVSSTGKRLVHGDVCTGVDGVIPDTDGKGGSTGGSPTPAPSPSGGGGKKKGHSGLFKFLMFLLVVCVLAAAFMGWWRILATDAQRDTCTELAWGMLNMAVDVLHVAHEKLRALWARVRGGHDSYTTAPQEQDLGYFQPLGDGGPSSDDRNSLFTLK</sequence>
<dbReference type="SUPFAM" id="SSF110296">
    <property type="entry name" value="Oligoxyloglucan reducing end-specific cellobiohydrolase"/>
    <property type="match status" value="1"/>
</dbReference>
<dbReference type="GO" id="GO:0006892">
    <property type="term" value="P:post-Golgi vesicle-mediated transport"/>
    <property type="evidence" value="ECO:0007669"/>
    <property type="project" value="TreeGrafter"/>
</dbReference>
<keyword evidence="6" id="KW-0325">Glycoprotein</keyword>
<feature type="signal peptide" evidence="9">
    <location>
        <begin position="1"/>
        <end position="19"/>
    </location>
</feature>
<keyword evidence="8" id="KW-1133">Transmembrane helix</keyword>
<name>A0A7S0RHY9_9CHLO</name>
<keyword evidence="5 8" id="KW-0472">Membrane</keyword>
<reference evidence="11" key="1">
    <citation type="submission" date="2021-01" db="EMBL/GenBank/DDBJ databases">
        <authorList>
            <person name="Corre E."/>
            <person name="Pelletier E."/>
            <person name="Niang G."/>
            <person name="Scheremetjew M."/>
            <person name="Finn R."/>
            <person name="Kale V."/>
            <person name="Holt S."/>
            <person name="Cochrane G."/>
            <person name="Meng A."/>
            <person name="Brown T."/>
            <person name="Cohen L."/>
        </authorList>
    </citation>
    <scope>NUCLEOTIDE SEQUENCE</scope>
    <source>
        <strain evidence="11">SAG 11-49</strain>
    </source>
</reference>
<feature type="transmembrane region" description="Helical" evidence="8">
    <location>
        <begin position="807"/>
        <end position="825"/>
    </location>
</feature>
<dbReference type="InterPro" id="IPR031777">
    <property type="entry name" value="Sortilin_C"/>
</dbReference>
<dbReference type="InterPro" id="IPR006581">
    <property type="entry name" value="VPS10"/>
</dbReference>
<feature type="domain" description="VPS10" evidence="10">
    <location>
        <begin position="68"/>
        <end position="785"/>
    </location>
</feature>
<evidence type="ECO:0000256" key="4">
    <source>
        <dbReference type="ARBA" id="ARBA00022737"/>
    </source>
</evidence>
<dbReference type="InterPro" id="IPR036278">
    <property type="entry name" value="Sialidase_sf"/>
</dbReference>
<dbReference type="Pfam" id="PF15901">
    <property type="entry name" value="Sortilin_C"/>
    <property type="match status" value="1"/>
</dbReference>
<dbReference type="Pfam" id="PF15902">
    <property type="entry name" value="Sortilin-Vps10"/>
    <property type="match status" value="1"/>
</dbReference>
<dbReference type="Gene3D" id="2.10.70.80">
    <property type="match status" value="1"/>
</dbReference>
<dbReference type="EMBL" id="HBFB01014790">
    <property type="protein sequence ID" value="CAD8678123.1"/>
    <property type="molecule type" value="Transcribed_RNA"/>
</dbReference>
<keyword evidence="3 9" id="KW-0732">Signal</keyword>
<evidence type="ECO:0000256" key="7">
    <source>
        <dbReference type="SAM" id="MobiDB-lite"/>
    </source>
</evidence>
<evidence type="ECO:0000259" key="10">
    <source>
        <dbReference type="SMART" id="SM00602"/>
    </source>
</evidence>
<dbReference type="SMART" id="SM00602">
    <property type="entry name" value="VPS10"/>
    <property type="match status" value="1"/>
</dbReference>
<protein>
    <recommendedName>
        <fullName evidence="10">VPS10 domain-containing protein</fullName>
    </recommendedName>
</protein>
<keyword evidence="8" id="KW-0812">Transmembrane</keyword>
<evidence type="ECO:0000256" key="9">
    <source>
        <dbReference type="SAM" id="SignalP"/>
    </source>
</evidence>
<evidence type="ECO:0000256" key="8">
    <source>
        <dbReference type="SAM" id="Phobius"/>
    </source>
</evidence>
<dbReference type="InterPro" id="IPR031778">
    <property type="entry name" value="Sortilin_N"/>
</dbReference>
<evidence type="ECO:0000256" key="3">
    <source>
        <dbReference type="ARBA" id="ARBA00022729"/>
    </source>
</evidence>
<evidence type="ECO:0000313" key="11">
    <source>
        <dbReference type="EMBL" id="CAD8678123.1"/>
    </source>
</evidence>
<gene>
    <name evidence="11" type="ORF">CLEI1391_LOCUS8362</name>
</gene>
<keyword evidence="4" id="KW-0677">Repeat</keyword>
<comment type="similarity">
    <text evidence="2">Belongs to the VPS10-related sortilin family.</text>
</comment>
<dbReference type="PANTHER" id="PTHR12106">
    <property type="entry name" value="SORTILIN RELATED"/>
    <property type="match status" value="1"/>
</dbReference>
<dbReference type="Gene3D" id="2.130.10.10">
    <property type="entry name" value="YVTN repeat-like/Quinoprotein amine dehydrogenase"/>
    <property type="match status" value="1"/>
</dbReference>
<dbReference type="InterPro" id="IPR050310">
    <property type="entry name" value="VPS10-sortilin"/>
</dbReference>
<organism evidence="11">
    <name type="scientific">Chlamydomonas leiostraca</name>
    <dbReference type="NCBI Taxonomy" id="1034604"/>
    <lineage>
        <taxon>Eukaryota</taxon>
        <taxon>Viridiplantae</taxon>
        <taxon>Chlorophyta</taxon>
        <taxon>core chlorophytes</taxon>
        <taxon>Chlorophyceae</taxon>
        <taxon>CS clade</taxon>
        <taxon>Chlamydomonadales</taxon>
        <taxon>Chlamydomonadaceae</taxon>
        <taxon>Chlamydomonas</taxon>
    </lineage>
</organism>
<proteinExistence type="inferred from homology"/>
<evidence type="ECO:0000256" key="5">
    <source>
        <dbReference type="ARBA" id="ARBA00023136"/>
    </source>
</evidence>
<feature type="region of interest" description="Disordered" evidence="7">
    <location>
        <begin position="774"/>
        <end position="797"/>
    </location>
</feature>
<comment type="subcellular location">
    <subcellularLocation>
        <location evidence="1">Membrane</location>
    </subcellularLocation>
</comment>
<dbReference type="SUPFAM" id="SSF50939">
    <property type="entry name" value="Sialidases"/>
    <property type="match status" value="1"/>
</dbReference>
<evidence type="ECO:0000256" key="6">
    <source>
        <dbReference type="ARBA" id="ARBA00023180"/>
    </source>
</evidence>
<accession>A0A7S0RHY9</accession>